<accession>A0A8D9EUD5</accession>
<reference evidence="1" key="1">
    <citation type="submission" date="2021-05" db="EMBL/GenBank/DDBJ databases">
        <authorList>
            <person name="Alioto T."/>
            <person name="Alioto T."/>
            <person name="Gomez Garrido J."/>
        </authorList>
    </citation>
    <scope>NUCLEOTIDE SEQUENCE</scope>
</reference>
<dbReference type="EMBL" id="HBUF01271134">
    <property type="protein sequence ID" value="CAG6685189.1"/>
    <property type="molecule type" value="Transcribed_RNA"/>
</dbReference>
<protein>
    <submittedName>
        <fullName evidence="1">Uncharacterized protein</fullName>
    </submittedName>
</protein>
<name>A0A8D9EUD5_9HEMI</name>
<evidence type="ECO:0000313" key="1">
    <source>
        <dbReference type="EMBL" id="CAG6766753.1"/>
    </source>
</evidence>
<organism evidence="1">
    <name type="scientific">Cacopsylla melanoneura</name>
    <dbReference type="NCBI Taxonomy" id="428564"/>
    <lineage>
        <taxon>Eukaryota</taxon>
        <taxon>Metazoa</taxon>
        <taxon>Ecdysozoa</taxon>
        <taxon>Arthropoda</taxon>
        <taxon>Hexapoda</taxon>
        <taxon>Insecta</taxon>
        <taxon>Pterygota</taxon>
        <taxon>Neoptera</taxon>
        <taxon>Paraneoptera</taxon>
        <taxon>Hemiptera</taxon>
        <taxon>Sternorrhyncha</taxon>
        <taxon>Psylloidea</taxon>
        <taxon>Psyllidae</taxon>
        <taxon>Psyllinae</taxon>
        <taxon>Cacopsylla</taxon>
    </lineage>
</organism>
<dbReference type="PANTHER" id="PTHR46704">
    <property type="entry name" value="CXC DOMAIN-CONTAINING PROTEIN-RELATED"/>
    <property type="match status" value="1"/>
</dbReference>
<dbReference type="PANTHER" id="PTHR46704:SF1">
    <property type="entry name" value="TELOMERE LENGTH REGULATION PROTEIN TEL2 HOMOLOG"/>
    <property type="match status" value="1"/>
</dbReference>
<proteinExistence type="predicted"/>
<sequence>MTSIDQYCCICKQDVEPGQEAVILTQKGADGINTASKLRKSDVIASVGNKVHVSCRRRYTDTKTIKQTLNKQKPKCETRQKSLRSTEGQFIAQTDCLFCGNSVDFSGRRNSSSEQVKVRTTEFAETIKQCCETRCDEWSLVVKGRIEYFLSDLHAADCVYHRICSTNFRTGKNIPQEYACIQQPTKKQKLGRPIIEVQQDAFLKTCTYLEANDEEQLLLTDLVIKMEEYLKDSDCEAYSRVYMKRKLEEHYGERVVLSHGNGKTDIVTLKETADHILRSYHAKPKDCDPESQKLNIIEAAARLIKSDVKAHECKTKDTYPSTDDILTTEKTMDYLPDSLRLLCTKLFVGKDISIKVGAIGQSIMQAIRPRALICPLQIGLAIQMHHNFRSRYIIDVLHQLGFSSSYIEVLKFERNAALTSSSFSENVTDNNAILFAADNVDHNIRTLDGNNTFHGMGMIAAVTPRVKIQPIVPRYKVTDNSIKNIAHVTIQDYRSTRNLLKHITFQNLEDTVANNRTIDILWQLSWSFLEKDNSNWSGMMQTMYNNSNLQHPGKASISFLPIINLAPSNMTCILSTLLYLNKIAQDQKVPCIITFDQPLFWKASQIIHEYKDLEDIVLMLGSFHTLMNVVGAIGTLMKGSGLNEVLQEIYGPNAVLHMMTGKAISRAVRGHMIVDAGLSTLIMTDVFPCNEDGSCHNLTTDALILYDSVMSGKESVENVESSDTMREINNILNTKKLELQLSQTSKLWLEYQEMVQTVRKLIAADRTSSWKLHLEAIQECLVIVAAAGHHNYLKSGYKYLQDMLMLPSQNPTVYEMFLKGLFVVRRSERFWAGLGSDLVIEQVLMRSIKSRGGLTRGSGLTEIQQATWLKSMPVCSLYNIAMQEYTNVSFETSEQHKEVGESRRSRDIKDFQKVMECIKPISPFEHCSNDAGSLRNIITGVTADEKVNVHDLHSIGKAIVSKMAGTPVYTYCAKRSDRVNTLGSASAVTNTEKKIDIDLALLFQRMMTVATVGQMNLADVLNYELCAYPPALFESRTLLRKADKPQLAHAIVKKCGDLCKSDVPETQLNVQYVLDGGSLLHRVPWKSGDTYQDVANNYANFTLLNYGKALVVFDGYESSPSIKDMTHRRRVASKISKTVNFSSGMKFVGQKENFLANETNKQRIIMLISEAMTKAGCNVQHAHGDADFDIVHSAVSSAQIMTTITVGEDTDLLVLLLHHAKNNGFKLYFRSDITRGSSTNPVYDIHGIQACMGNDFCKTILFLHAFTGSDTTSRIFGIGKATALDKLIHDKQLQAAATVFSSEESRQADIVSAGHTAMLLLYGGKTGDSLQTLRHRILVEKVAAAKSFVTPERWPPTESAAKYHSLRTYYQIRVWKSKETLLTATDWGWFVKENAFYPTVSDMPPAPEWLLKMIHCS</sequence>
<dbReference type="EMBL" id="HBUF01571569">
    <property type="protein sequence ID" value="CAG6766753.1"/>
    <property type="molecule type" value="Transcribed_RNA"/>
</dbReference>